<dbReference type="Gene3D" id="2.60.40.10">
    <property type="entry name" value="Immunoglobulins"/>
    <property type="match status" value="1"/>
</dbReference>
<dbReference type="OrthoDB" id="5381604at2"/>
<dbReference type="InterPro" id="IPR035986">
    <property type="entry name" value="PKD_dom_sf"/>
</dbReference>
<dbReference type="Proteomes" id="UP000266118">
    <property type="component" value="Chromosome"/>
</dbReference>
<dbReference type="AlphaFoldDB" id="A0A386HMC7"/>
<dbReference type="KEGG" id="ark:D6B99_03905"/>
<protein>
    <recommendedName>
        <fullName evidence="3">PKD domain-containing protein</fullName>
    </recommendedName>
</protein>
<name>A0A386HMC7_9BACT</name>
<gene>
    <name evidence="1" type="ORF">D6B99_03905</name>
</gene>
<proteinExistence type="predicted"/>
<reference evidence="1 2" key="1">
    <citation type="submission" date="2018-09" db="EMBL/GenBank/DDBJ databases">
        <title>Arachidicoccus sp. nov., a bacterium isolated from soil.</title>
        <authorList>
            <person name="Weon H.-Y."/>
            <person name="Kwon S.-W."/>
            <person name="Lee S.A."/>
        </authorList>
    </citation>
    <scope>NUCLEOTIDE SEQUENCE [LARGE SCALE GENOMIC DNA]</scope>
    <source>
        <strain evidence="1 2">KIS59-12</strain>
    </source>
</reference>
<dbReference type="PROSITE" id="PS51257">
    <property type="entry name" value="PROKAR_LIPOPROTEIN"/>
    <property type="match status" value="1"/>
</dbReference>
<organism evidence="1 2">
    <name type="scientific">Arachidicoccus soli</name>
    <dbReference type="NCBI Taxonomy" id="2341117"/>
    <lineage>
        <taxon>Bacteria</taxon>
        <taxon>Pseudomonadati</taxon>
        <taxon>Bacteroidota</taxon>
        <taxon>Chitinophagia</taxon>
        <taxon>Chitinophagales</taxon>
        <taxon>Chitinophagaceae</taxon>
        <taxon>Arachidicoccus</taxon>
    </lineage>
</organism>
<sequence>MNKRNFKIIISFGVIVSAASLFFSSCQKKNPSLGAFPSASFTSAAITPTSDSTAWNLELINTTSTPSIAYWNIPGIGRYKGDTVKVVIQNAGNYAVQLTVAGQGGTDSVSQTINVAQDNPYTVKASFKSQMLTPSSFANPQNLELISTSLFSKSASWTVTGSDGGSIGTFTGDTVKVTIPNAGAYTVKLTATGNGGLTSMATQVVNIAQDNPYGLDPNGIFGILDGSGIGLTQRTWIPNRVVASCVVWDSYADVLSVVNGGGGAWWAFGAAEIADSTGRDGYLDDKYTFTTGKSMIYNDNNTVYLDGGHSPWTASGTLPAPWSDYQGTYASTRDSAIGSSSQEIASTSTPTPISTALYNVVPALKPWGSGTFTYSISASGGAMGLGTVTVYGVGAHIGLSDKSNTVEQKTPTLQSATYDVLKISTNQVDAGGTYDEIVFGIFVANINNYWGFRLKSYR</sequence>
<dbReference type="EMBL" id="CP032489">
    <property type="protein sequence ID" value="AYD46832.1"/>
    <property type="molecule type" value="Genomic_DNA"/>
</dbReference>
<dbReference type="RefSeq" id="WP_119985300.1">
    <property type="nucleotide sequence ID" value="NZ_CP032489.1"/>
</dbReference>
<keyword evidence="2" id="KW-1185">Reference proteome</keyword>
<evidence type="ECO:0000313" key="2">
    <source>
        <dbReference type="Proteomes" id="UP000266118"/>
    </source>
</evidence>
<evidence type="ECO:0008006" key="3">
    <source>
        <dbReference type="Google" id="ProtNLM"/>
    </source>
</evidence>
<accession>A0A386HMC7</accession>
<dbReference type="InterPro" id="IPR013783">
    <property type="entry name" value="Ig-like_fold"/>
</dbReference>
<evidence type="ECO:0000313" key="1">
    <source>
        <dbReference type="EMBL" id="AYD46832.1"/>
    </source>
</evidence>
<dbReference type="SUPFAM" id="SSF49299">
    <property type="entry name" value="PKD domain"/>
    <property type="match status" value="1"/>
</dbReference>